<comment type="caution">
    <text evidence="1">The sequence shown here is derived from an EMBL/GenBank/DDBJ whole genome shotgun (WGS) entry which is preliminary data.</text>
</comment>
<protein>
    <submittedName>
        <fullName evidence="1">Uncharacterized protein</fullName>
    </submittedName>
</protein>
<reference evidence="1" key="1">
    <citation type="submission" date="2021-02" db="EMBL/GenBank/DDBJ databases">
        <authorList>
            <person name="Nowell W R."/>
        </authorList>
    </citation>
    <scope>NUCLEOTIDE SEQUENCE</scope>
</reference>
<evidence type="ECO:0000313" key="1">
    <source>
        <dbReference type="EMBL" id="CAF4971398.1"/>
    </source>
</evidence>
<gene>
    <name evidence="1" type="ORF">SMN809_LOCUS55184</name>
</gene>
<feature type="non-terminal residue" evidence="1">
    <location>
        <position position="1"/>
    </location>
</feature>
<sequence>MIPSKLITMNMMNQTKNEHKICEMIIEEHLQEFDEQLEQYHADYIEKKNTLIDFSDQMEKDIQTFVEQHSIVPLEMRLNSKLIVYECDYENRLLERKYLQLKPTDAQMQIQKHLSDLKDTHVKSKYDLIELKQRILCNKPTQMIHDKALTMVLPWTFESTQDNRIHQQQIEQGDKELQAKMTDLMVQSIIEAERKIYENEELLNKELRRVSVYNQGLITESMLDIINRRFNMLDKKYDSMSKFKINYYFRDHYDITTDTTILSNIRFSPTMIMASSSHLFTDEQLKLLNRGPTYVPPYQTYVITSTLDESSSINTMIHQQYKILQHDLSVLYAKHNVNAAQSMFISKEIKELYTTTFSIPLPSGLYQRAVYEHNLIQTIQEQLKHYDLILRRTADQRNVFYLDDRSYFEQKSHEYMEKTNIFQLCEIIYKQNTQSQQDYLTKTINSLNQDFEMIVGDRKKFKDILNRICGKIEQTDLPYLYFLPDISQRENNLFLQPIITTKKSPTSRLASYLEQSIRPIIQAFISSNIFRNGTDFIQKL</sequence>
<name>A0A8S3D1R6_9BILA</name>
<accession>A0A8S3D1R6</accession>
<proteinExistence type="predicted"/>
<organism evidence="1 2">
    <name type="scientific">Rotaria magnacalcarata</name>
    <dbReference type="NCBI Taxonomy" id="392030"/>
    <lineage>
        <taxon>Eukaryota</taxon>
        <taxon>Metazoa</taxon>
        <taxon>Spiralia</taxon>
        <taxon>Gnathifera</taxon>
        <taxon>Rotifera</taxon>
        <taxon>Eurotatoria</taxon>
        <taxon>Bdelloidea</taxon>
        <taxon>Philodinida</taxon>
        <taxon>Philodinidae</taxon>
        <taxon>Rotaria</taxon>
    </lineage>
</organism>
<evidence type="ECO:0000313" key="2">
    <source>
        <dbReference type="Proteomes" id="UP000676336"/>
    </source>
</evidence>
<dbReference type="Proteomes" id="UP000676336">
    <property type="component" value="Unassembled WGS sequence"/>
</dbReference>
<dbReference type="EMBL" id="CAJOBI010194305">
    <property type="protein sequence ID" value="CAF4971398.1"/>
    <property type="molecule type" value="Genomic_DNA"/>
</dbReference>
<dbReference type="AlphaFoldDB" id="A0A8S3D1R6"/>